<name>A0A0C3BV93_PILCF</name>
<organism evidence="1 2">
    <name type="scientific">Piloderma croceum (strain F 1598)</name>
    <dbReference type="NCBI Taxonomy" id="765440"/>
    <lineage>
        <taxon>Eukaryota</taxon>
        <taxon>Fungi</taxon>
        <taxon>Dikarya</taxon>
        <taxon>Basidiomycota</taxon>
        <taxon>Agaricomycotina</taxon>
        <taxon>Agaricomycetes</taxon>
        <taxon>Agaricomycetidae</taxon>
        <taxon>Atheliales</taxon>
        <taxon>Atheliaceae</taxon>
        <taxon>Piloderma</taxon>
    </lineage>
</organism>
<keyword evidence="2" id="KW-1185">Reference proteome</keyword>
<sequence>MTAVTVIYRIKYISLIRLYYNCANPFSTPSAAIPSPFSSLSDFDRHILRYSKNPPLLKQCERDPIGNCRGICSFGIPIVSSDTEIRFGECVRAGTARPGKGLIVCTATRVWFLPQQRTRTTLKSSRAAMWW</sequence>
<accession>A0A0C3BV93</accession>
<evidence type="ECO:0000313" key="2">
    <source>
        <dbReference type="Proteomes" id="UP000054166"/>
    </source>
</evidence>
<proteinExistence type="predicted"/>
<reference evidence="1 2" key="1">
    <citation type="submission" date="2014-04" db="EMBL/GenBank/DDBJ databases">
        <authorList>
            <consortium name="DOE Joint Genome Institute"/>
            <person name="Kuo A."/>
            <person name="Tarkka M."/>
            <person name="Buscot F."/>
            <person name="Kohler A."/>
            <person name="Nagy L.G."/>
            <person name="Floudas D."/>
            <person name="Copeland A."/>
            <person name="Barry K.W."/>
            <person name="Cichocki N."/>
            <person name="Veneault-Fourrey C."/>
            <person name="LaButti K."/>
            <person name="Lindquist E.A."/>
            <person name="Lipzen A."/>
            <person name="Lundell T."/>
            <person name="Morin E."/>
            <person name="Murat C."/>
            <person name="Sun H."/>
            <person name="Tunlid A."/>
            <person name="Henrissat B."/>
            <person name="Grigoriev I.V."/>
            <person name="Hibbett D.S."/>
            <person name="Martin F."/>
            <person name="Nordberg H.P."/>
            <person name="Cantor M.N."/>
            <person name="Hua S.X."/>
        </authorList>
    </citation>
    <scope>NUCLEOTIDE SEQUENCE [LARGE SCALE GENOMIC DNA]</scope>
    <source>
        <strain evidence="1 2">F 1598</strain>
    </source>
</reference>
<dbReference type="HOGENOM" id="CLU_1928386_0_0_1"/>
<dbReference type="InParanoid" id="A0A0C3BV93"/>
<evidence type="ECO:0000313" key="1">
    <source>
        <dbReference type="EMBL" id="KIM90468.1"/>
    </source>
</evidence>
<dbReference type="Proteomes" id="UP000054166">
    <property type="component" value="Unassembled WGS sequence"/>
</dbReference>
<dbReference type="EMBL" id="KN832973">
    <property type="protein sequence ID" value="KIM90468.1"/>
    <property type="molecule type" value="Genomic_DNA"/>
</dbReference>
<protein>
    <submittedName>
        <fullName evidence="1">Uncharacterized protein</fullName>
    </submittedName>
</protein>
<gene>
    <name evidence="1" type="ORF">PILCRDRAFT_812223</name>
</gene>
<reference evidence="2" key="2">
    <citation type="submission" date="2015-01" db="EMBL/GenBank/DDBJ databases">
        <title>Evolutionary Origins and Diversification of the Mycorrhizal Mutualists.</title>
        <authorList>
            <consortium name="DOE Joint Genome Institute"/>
            <consortium name="Mycorrhizal Genomics Consortium"/>
            <person name="Kohler A."/>
            <person name="Kuo A."/>
            <person name="Nagy L.G."/>
            <person name="Floudas D."/>
            <person name="Copeland A."/>
            <person name="Barry K.W."/>
            <person name="Cichocki N."/>
            <person name="Veneault-Fourrey C."/>
            <person name="LaButti K."/>
            <person name="Lindquist E.A."/>
            <person name="Lipzen A."/>
            <person name="Lundell T."/>
            <person name="Morin E."/>
            <person name="Murat C."/>
            <person name="Riley R."/>
            <person name="Ohm R."/>
            <person name="Sun H."/>
            <person name="Tunlid A."/>
            <person name="Henrissat B."/>
            <person name="Grigoriev I.V."/>
            <person name="Hibbett D.S."/>
            <person name="Martin F."/>
        </authorList>
    </citation>
    <scope>NUCLEOTIDE SEQUENCE [LARGE SCALE GENOMIC DNA]</scope>
    <source>
        <strain evidence="2">F 1598</strain>
    </source>
</reference>
<dbReference type="AlphaFoldDB" id="A0A0C3BV93"/>